<sequence length="95" mass="10785">MTMRFSELQAKGKLVRLHPIPGVVKDYVKDLKSFLGDIKDQAYQSEHKDELFQRIKIVDEGLDKLVDQTLSDQKREIALVASLGELQGLLIDVFA</sequence>
<proteinExistence type="predicted"/>
<dbReference type="SUPFAM" id="SSF158397">
    <property type="entry name" value="TM1646-like"/>
    <property type="match status" value="1"/>
</dbReference>
<evidence type="ECO:0000313" key="2">
    <source>
        <dbReference type="Proteomes" id="UP000321083"/>
    </source>
</evidence>
<dbReference type="AlphaFoldDB" id="A0A5C6M3M1"/>
<keyword evidence="2" id="KW-1185">Reference proteome</keyword>
<dbReference type="Pfam" id="PF03885">
    <property type="entry name" value="DUF327"/>
    <property type="match status" value="1"/>
</dbReference>
<evidence type="ECO:0008006" key="3">
    <source>
        <dbReference type="Google" id="ProtNLM"/>
    </source>
</evidence>
<dbReference type="Gene3D" id="1.20.120.490">
    <property type="entry name" value="Hypothetical protein TM1646-like domain"/>
    <property type="match status" value="1"/>
</dbReference>
<name>A0A5C6M3M1_9PLAN</name>
<gene>
    <name evidence="1" type="ORF">E3A20_20800</name>
</gene>
<dbReference type="EMBL" id="SRHE01000502">
    <property type="protein sequence ID" value="TWW08793.1"/>
    <property type="molecule type" value="Genomic_DNA"/>
</dbReference>
<accession>A0A5C6M3M1</accession>
<organism evidence="1 2">
    <name type="scientific">Planctomyces bekefii</name>
    <dbReference type="NCBI Taxonomy" id="1653850"/>
    <lineage>
        <taxon>Bacteria</taxon>
        <taxon>Pseudomonadati</taxon>
        <taxon>Planctomycetota</taxon>
        <taxon>Planctomycetia</taxon>
        <taxon>Planctomycetales</taxon>
        <taxon>Planctomycetaceae</taxon>
        <taxon>Planctomyces</taxon>
    </lineage>
</organism>
<dbReference type="Proteomes" id="UP000321083">
    <property type="component" value="Unassembled WGS sequence"/>
</dbReference>
<dbReference type="InterPro" id="IPR005585">
    <property type="entry name" value="DUF327"/>
</dbReference>
<dbReference type="InterPro" id="IPR024042">
    <property type="entry name" value="TM1646-like_dom_sf"/>
</dbReference>
<comment type="caution">
    <text evidence="1">The sequence shown here is derived from an EMBL/GenBank/DDBJ whole genome shotgun (WGS) entry which is preliminary data.</text>
</comment>
<reference evidence="1 2" key="1">
    <citation type="submission" date="2019-08" db="EMBL/GenBank/DDBJ databases">
        <title>100 year-old enigma solved: identification of Planctomyces bekefii, the type genus and species of the phylum Planctomycetes.</title>
        <authorList>
            <person name="Svetlana D.N."/>
            <person name="Overmann J."/>
        </authorList>
    </citation>
    <scope>NUCLEOTIDE SEQUENCE [LARGE SCALE GENOMIC DNA]</scope>
    <source>
        <strain evidence="1">Phe10_nw2017</strain>
    </source>
</reference>
<protein>
    <recommendedName>
        <fullName evidence="3">DUF327 domain-containing protein</fullName>
    </recommendedName>
</protein>
<evidence type="ECO:0000313" key="1">
    <source>
        <dbReference type="EMBL" id="TWW08793.1"/>
    </source>
</evidence>
<reference evidence="1 2" key="2">
    <citation type="submission" date="2019-08" db="EMBL/GenBank/DDBJ databases">
        <authorList>
            <person name="Henke P."/>
        </authorList>
    </citation>
    <scope>NUCLEOTIDE SEQUENCE [LARGE SCALE GENOMIC DNA]</scope>
    <source>
        <strain evidence="1">Phe10_nw2017</strain>
    </source>
</reference>